<dbReference type="InterPro" id="IPR050327">
    <property type="entry name" value="Proton-linked_MCT"/>
</dbReference>
<dbReference type="InterPro" id="IPR036259">
    <property type="entry name" value="MFS_trans_sf"/>
</dbReference>
<dbReference type="InterPro" id="IPR011701">
    <property type="entry name" value="MFS"/>
</dbReference>
<dbReference type="SUPFAM" id="SSF103473">
    <property type="entry name" value="MFS general substrate transporter"/>
    <property type="match status" value="1"/>
</dbReference>
<dbReference type="Proteomes" id="UP001487740">
    <property type="component" value="Unassembled WGS sequence"/>
</dbReference>
<evidence type="ECO:0000256" key="1">
    <source>
        <dbReference type="SAM" id="MobiDB-lite"/>
    </source>
</evidence>
<keyword evidence="2" id="KW-0812">Transmembrane</keyword>
<dbReference type="EMBL" id="JARAKH010000032">
    <property type="protein sequence ID" value="KAK8385804.1"/>
    <property type="molecule type" value="Genomic_DNA"/>
</dbReference>
<dbReference type="PANTHER" id="PTHR11360">
    <property type="entry name" value="MONOCARBOXYLATE TRANSPORTER"/>
    <property type="match status" value="1"/>
</dbReference>
<dbReference type="AlphaFoldDB" id="A0AAW0TDN2"/>
<evidence type="ECO:0000313" key="3">
    <source>
        <dbReference type="EMBL" id="KAK8385804.1"/>
    </source>
</evidence>
<dbReference type="PANTHER" id="PTHR11360:SF251">
    <property type="entry name" value="MAJOR FACILITATOR SUPERFAMILY (MFS) PROFILE DOMAIN-CONTAINING PROTEIN"/>
    <property type="match status" value="1"/>
</dbReference>
<feature type="transmembrane region" description="Helical" evidence="2">
    <location>
        <begin position="210"/>
        <end position="233"/>
    </location>
</feature>
<feature type="transmembrane region" description="Helical" evidence="2">
    <location>
        <begin position="239"/>
        <end position="257"/>
    </location>
</feature>
<comment type="caution">
    <text evidence="3">The sequence shown here is derived from an EMBL/GenBank/DDBJ whole genome shotgun (WGS) entry which is preliminary data.</text>
</comment>
<keyword evidence="2" id="KW-1133">Transmembrane helix</keyword>
<organism evidence="3 4">
    <name type="scientific">Scylla paramamosain</name>
    <name type="common">Mud crab</name>
    <dbReference type="NCBI Taxonomy" id="85552"/>
    <lineage>
        <taxon>Eukaryota</taxon>
        <taxon>Metazoa</taxon>
        <taxon>Ecdysozoa</taxon>
        <taxon>Arthropoda</taxon>
        <taxon>Crustacea</taxon>
        <taxon>Multicrustacea</taxon>
        <taxon>Malacostraca</taxon>
        <taxon>Eumalacostraca</taxon>
        <taxon>Eucarida</taxon>
        <taxon>Decapoda</taxon>
        <taxon>Pleocyemata</taxon>
        <taxon>Brachyura</taxon>
        <taxon>Eubrachyura</taxon>
        <taxon>Portunoidea</taxon>
        <taxon>Portunidae</taxon>
        <taxon>Portuninae</taxon>
        <taxon>Scylla</taxon>
    </lineage>
</organism>
<feature type="transmembrane region" description="Helical" evidence="2">
    <location>
        <begin position="95"/>
        <end position="114"/>
    </location>
</feature>
<sequence>MKWTLRRGGEGDRNTTDKDKTGALEDGGGKLPYLYTEEGKDHKEGEEEDEAPDGGWGWVVAFGCFMVWAILGSASAIFGVLFAEFLTETRTSSTVTAWIHNLAFVLSCYCTFLLDPLVEEYGWRQVTMVMGLMRSAGLAVSAFAPNAYFLFFSYTIFAGIPIDVLYSLSFSVIPHYFTRRRTIANTFMSMGSSVSMLAFPLFVTFLQNNIGFKAAIIITAALNLNLCVAAMAAGHSLNQAGLCFTLAGVCLLITRLLHPFLVTCMTHKAIIICGSTLLATSVVVFAWADDLLVKAAMMGAFGSGTGLVFASYNLVMVEVLGLAMLQPTLSITGLFNGALFLVIGPFIGLVRDLSGSYKVGMSVLSVLLYTSVLLWVFLPAAATEQRSEERNNQQQSRPTPSPKSLDEKRPLLFRRLH</sequence>
<dbReference type="Gene3D" id="1.20.1250.20">
    <property type="entry name" value="MFS general substrate transporter like domains"/>
    <property type="match status" value="1"/>
</dbReference>
<reference evidence="3 4" key="1">
    <citation type="submission" date="2023-03" db="EMBL/GenBank/DDBJ databases">
        <title>High-quality genome of Scylla paramamosain provides insights in environmental adaptation.</title>
        <authorList>
            <person name="Zhang L."/>
        </authorList>
    </citation>
    <scope>NUCLEOTIDE SEQUENCE [LARGE SCALE GENOMIC DNA]</scope>
    <source>
        <strain evidence="3">LZ_2023a</strain>
        <tissue evidence="3">Muscle</tissue>
    </source>
</reference>
<feature type="transmembrane region" description="Helical" evidence="2">
    <location>
        <begin position="183"/>
        <end position="203"/>
    </location>
</feature>
<feature type="region of interest" description="Disordered" evidence="1">
    <location>
        <begin position="1"/>
        <end position="51"/>
    </location>
</feature>
<feature type="compositionally biased region" description="Basic and acidic residues" evidence="1">
    <location>
        <begin position="7"/>
        <end position="23"/>
    </location>
</feature>
<feature type="transmembrane region" description="Helical" evidence="2">
    <location>
        <begin position="269"/>
        <end position="288"/>
    </location>
</feature>
<evidence type="ECO:0000313" key="4">
    <source>
        <dbReference type="Proteomes" id="UP001487740"/>
    </source>
</evidence>
<name>A0AAW0TDN2_SCYPA</name>
<proteinExistence type="predicted"/>
<feature type="transmembrane region" description="Helical" evidence="2">
    <location>
        <begin position="294"/>
        <end position="315"/>
    </location>
</feature>
<feature type="transmembrane region" description="Helical" evidence="2">
    <location>
        <begin position="327"/>
        <end position="347"/>
    </location>
</feature>
<feature type="transmembrane region" description="Helical" evidence="2">
    <location>
        <begin position="359"/>
        <end position="382"/>
    </location>
</feature>
<keyword evidence="2" id="KW-0472">Membrane</keyword>
<gene>
    <name evidence="3" type="ORF">O3P69_016523</name>
</gene>
<protein>
    <recommendedName>
        <fullName evidence="5">Monocarboxylate transporter</fullName>
    </recommendedName>
</protein>
<dbReference type="Pfam" id="PF07690">
    <property type="entry name" value="MFS_1"/>
    <property type="match status" value="1"/>
</dbReference>
<feature type="region of interest" description="Disordered" evidence="1">
    <location>
        <begin position="386"/>
        <end position="409"/>
    </location>
</feature>
<dbReference type="GO" id="GO:0008028">
    <property type="term" value="F:monocarboxylic acid transmembrane transporter activity"/>
    <property type="evidence" value="ECO:0007669"/>
    <property type="project" value="TreeGrafter"/>
</dbReference>
<accession>A0AAW0TDN2</accession>
<evidence type="ECO:0008006" key="5">
    <source>
        <dbReference type="Google" id="ProtNLM"/>
    </source>
</evidence>
<keyword evidence="4" id="KW-1185">Reference proteome</keyword>
<feature type="transmembrane region" description="Helical" evidence="2">
    <location>
        <begin position="56"/>
        <end position="83"/>
    </location>
</feature>
<evidence type="ECO:0000256" key="2">
    <source>
        <dbReference type="SAM" id="Phobius"/>
    </source>
</evidence>